<evidence type="ECO:0000256" key="3">
    <source>
        <dbReference type="ARBA" id="ARBA00022729"/>
    </source>
</evidence>
<evidence type="ECO:0000313" key="4">
    <source>
        <dbReference type="EMBL" id="CAA9556296.1"/>
    </source>
</evidence>
<dbReference type="InterPro" id="IPR006311">
    <property type="entry name" value="TAT_signal"/>
</dbReference>
<dbReference type="PROSITE" id="PS51318">
    <property type="entry name" value="TAT"/>
    <property type="match status" value="1"/>
</dbReference>
<dbReference type="GO" id="GO:0055052">
    <property type="term" value="C:ATP-binding cassette (ABC) transporter complex, substrate-binding subunit-containing"/>
    <property type="evidence" value="ECO:0007669"/>
    <property type="project" value="TreeGrafter"/>
</dbReference>
<dbReference type="EMBL" id="CADCWF010000139">
    <property type="protein sequence ID" value="CAA9556296.1"/>
    <property type="molecule type" value="Genomic_DNA"/>
</dbReference>
<sequence>MAFLHPRLSRRSVLKAGAATAGAGLAVLGGGSTARRAGAQEPVTVRFITLSEEWADHMQQVIDAFHETTPDIRVELETYPFRQLFEVIEIRMSGQSRDIDIVSVDVPLVASYSARGFLHPLDEYFTPEEIEATWIPAASDAGSYGEQFMAAPQNNSTQFLYVNRGLFEEAGVAPPPMLTAETEPSPEAIQEIVDGRWTWEQVVEAAQQLAQDTNADGVPDVWGFMFDQVSRPYQILALPESLNQPSLAEDGLSTDGYLNSENWIRAGQFYGDLFNALAVSPKGTTPEQSSELFASGNVALYVGGEWNVPTFAGTEGLDIGIAAHPYFADGRVATPTGSWHVGVSAFSDHKAEAGEFIKFLTASTEGTRTWFETHGHFPVTNELLDLVDTSEDFAVFPRSPYRLGTYEARNTAVPRPQTPGYLEFEDILNGTLEDIRNGTAPADALNAAVPRIDRAMAKYRGA</sequence>
<dbReference type="Gene3D" id="3.40.190.10">
    <property type="entry name" value="Periplasmic binding protein-like II"/>
    <property type="match status" value="1"/>
</dbReference>
<dbReference type="GO" id="GO:0042956">
    <property type="term" value="P:maltodextrin transmembrane transport"/>
    <property type="evidence" value="ECO:0007669"/>
    <property type="project" value="TreeGrafter"/>
</dbReference>
<dbReference type="AlphaFoldDB" id="A0A6J4UQU2"/>
<accession>A0A6J4UQU2</accession>
<evidence type="ECO:0000256" key="2">
    <source>
        <dbReference type="ARBA" id="ARBA00022448"/>
    </source>
</evidence>
<dbReference type="GO" id="GO:0015768">
    <property type="term" value="P:maltose transport"/>
    <property type="evidence" value="ECO:0007669"/>
    <property type="project" value="TreeGrafter"/>
</dbReference>
<evidence type="ECO:0000256" key="1">
    <source>
        <dbReference type="ARBA" id="ARBA00008520"/>
    </source>
</evidence>
<name>A0A6J4UQU2_9BACT</name>
<dbReference type="GO" id="GO:1901982">
    <property type="term" value="F:maltose binding"/>
    <property type="evidence" value="ECO:0007669"/>
    <property type="project" value="TreeGrafter"/>
</dbReference>
<dbReference type="PANTHER" id="PTHR30061">
    <property type="entry name" value="MALTOSE-BINDING PERIPLASMIC PROTEIN"/>
    <property type="match status" value="1"/>
</dbReference>
<gene>
    <name evidence="4" type="ORF">AVDCRST_MAG59-2188</name>
</gene>
<proteinExistence type="inferred from homology"/>
<organism evidence="4">
    <name type="scientific">uncultured Thermomicrobiales bacterium</name>
    <dbReference type="NCBI Taxonomy" id="1645740"/>
    <lineage>
        <taxon>Bacteria</taxon>
        <taxon>Pseudomonadati</taxon>
        <taxon>Thermomicrobiota</taxon>
        <taxon>Thermomicrobia</taxon>
        <taxon>Thermomicrobiales</taxon>
        <taxon>environmental samples</taxon>
    </lineage>
</organism>
<comment type="similarity">
    <text evidence="1">Belongs to the bacterial solute-binding protein 1 family.</text>
</comment>
<dbReference type="InterPro" id="IPR006059">
    <property type="entry name" value="SBP"/>
</dbReference>
<dbReference type="Pfam" id="PF01547">
    <property type="entry name" value="SBP_bac_1"/>
    <property type="match status" value="1"/>
</dbReference>
<evidence type="ECO:0008006" key="5">
    <source>
        <dbReference type="Google" id="ProtNLM"/>
    </source>
</evidence>
<protein>
    <recommendedName>
        <fullName evidence="5">Sugar ABC transporter substrate-binding protein</fullName>
    </recommendedName>
</protein>
<dbReference type="SUPFAM" id="SSF53850">
    <property type="entry name" value="Periplasmic binding protein-like II"/>
    <property type="match status" value="1"/>
</dbReference>
<dbReference type="PANTHER" id="PTHR30061:SF50">
    <property type="entry name" value="MALTOSE_MALTODEXTRIN-BINDING PERIPLASMIC PROTEIN"/>
    <property type="match status" value="1"/>
</dbReference>
<keyword evidence="2" id="KW-0813">Transport</keyword>
<reference evidence="4" key="1">
    <citation type="submission" date="2020-02" db="EMBL/GenBank/DDBJ databases">
        <authorList>
            <person name="Meier V. D."/>
        </authorList>
    </citation>
    <scope>NUCLEOTIDE SEQUENCE</scope>
    <source>
        <strain evidence="4">AVDCRST_MAG59</strain>
    </source>
</reference>
<keyword evidence="3" id="KW-0732">Signal</keyword>